<gene>
    <name evidence="3" type="ORF">ACFOND_03600</name>
</gene>
<comment type="similarity">
    <text evidence="1">Belongs to the metallo-dependent hydrolases superfamily. TatD-type hydrolase family.</text>
</comment>
<dbReference type="InterPro" id="IPR032466">
    <property type="entry name" value="Metal_Hydrolase"/>
</dbReference>
<dbReference type="CDD" id="cd01310">
    <property type="entry name" value="TatD_DNAse"/>
    <property type="match status" value="1"/>
</dbReference>
<protein>
    <submittedName>
        <fullName evidence="3">TatD family hydrolase</fullName>
        <ecNumber evidence="3">3.1.-.-</ecNumber>
    </submittedName>
</protein>
<comment type="caution">
    <text evidence="3">The sequence shown here is derived from an EMBL/GenBank/DDBJ whole genome shotgun (WGS) entry which is preliminary data.</text>
</comment>
<dbReference type="RefSeq" id="WP_377362235.1">
    <property type="nucleotide sequence ID" value="NZ_JBHRYN010000006.1"/>
</dbReference>
<dbReference type="SUPFAM" id="SSF51556">
    <property type="entry name" value="Metallo-dependent hydrolases"/>
    <property type="match status" value="1"/>
</dbReference>
<dbReference type="PIRSF" id="PIRSF005902">
    <property type="entry name" value="DNase_TatD"/>
    <property type="match status" value="1"/>
</dbReference>
<keyword evidence="2 3" id="KW-0378">Hydrolase</keyword>
<dbReference type="PANTHER" id="PTHR46124">
    <property type="entry name" value="D-AMINOACYL-TRNA DEACYLASE"/>
    <property type="match status" value="1"/>
</dbReference>
<dbReference type="PANTHER" id="PTHR46124:SF3">
    <property type="entry name" value="HYDROLASE"/>
    <property type="match status" value="1"/>
</dbReference>
<accession>A0ABV7WQX4</accession>
<evidence type="ECO:0000256" key="2">
    <source>
        <dbReference type="ARBA" id="ARBA00022801"/>
    </source>
</evidence>
<dbReference type="Proteomes" id="UP001595710">
    <property type="component" value="Unassembled WGS sequence"/>
</dbReference>
<evidence type="ECO:0000313" key="4">
    <source>
        <dbReference type="Proteomes" id="UP001595710"/>
    </source>
</evidence>
<proteinExistence type="inferred from homology"/>
<keyword evidence="4" id="KW-1185">Reference proteome</keyword>
<evidence type="ECO:0000313" key="3">
    <source>
        <dbReference type="EMBL" id="MFC3700714.1"/>
    </source>
</evidence>
<dbReference type="Pfam" id="PF01026">
    <property type="entry name" value="TatD_DNase"/>
    <property type="match status" value="1"/>
</dbReference>
<dbReference type="EC" id="3.1.-.-" evidence="3"/>
<dbReference type="InterPro" id="IPR001130">
    <property type="entry name" value="TatD-like"/>
</dbReference>
<name>A0ABV7WQX4_9GAMM</name>
<organism evidence="3 4">
    <name type="scientific">Reinekea marina</name>
    <dbReference type="NCBI Taxonomy" id="1310421"/>
    <lineage>
        <taxon>Bacteria</taxon>
        <taxon>Pseudomonadati</taxon>
        <taxon>Pseudomonadota</taxon>
        <taxon>Gammaproteobacteria</taxon>
        <taxon>Oceanospirillales</taxon>
        <taxon>Saccharospirillaceae</taxon>
        <taxon>Reinekea</taxon>
    </lineage>
</organism>
<reference evidence="4" key="1">
    <citation type="journal article" date="2019" name="Int. J. Syst. Evol. Microbiol.">
        <title>The Global Catalogue of Microorganisms (GCM) 10K type strain sequencing project: providing services to taxonomists for standard genome sequencing and annotation.</title>
        <authorList>
            <consortium name="The Broad Institute Genomics Platform"/>
            <consortium name="The Broad Institute Genome Sequencing Center for Infectious Disease"/>
            <person name="Wu L."/>
            <person name="Ma J."/>
        </authorList>
    </citation>
    <scope>NUCLEOTIDE SEQUENCE [LARGE SCALE GENOMIC DNA]</scope>
    <source>
        <strain evidence="4">CECT 8288</strain>
    </source>
</reference>
<dbReference type="PROSITE" id="PS01091">
    <property type="entry name" value="TATD_3"/>
    <property type="match status" value="1"/>
</dbReference>
<dbReference type="EMBL" id="JBHRYN010000006">
    <property type="protein sequence ID" value="MFC3700714.1"/>
    <property type="molecule type" value="Genomic_DNA"/>
</dbReference>
<dbReference type="InterPro" id="IPR018228">
    <property type="entry name" value="DNase_TatD-rel_CS"/>
</dbReference>
<dbReference type="Gene3D" id="3.20.20.140">
    <property type="entry name" value="Metal-dependent hydrolases"/>
    <property type="match status" value="1"/>
</dbReference>
<evidence type="ECO:0000256" key="1">
    <source>
        <dbReference type="ARBA" id="ARBA00009275"/>
    </source>
</evidence>
<dbReference type="GO" id="GO:0016787">
    <property type="term" value="F:hydrolase activity"/>
    <property type="evidence" value="ECO:0007669"/>
    <property type="project" value="UniProtKB-KW"/>
</dbReference>
<sequence>MPTTEFKVGGGWIDSHCHLNDLSNLDQNLEDAAQHQIESFVIPGTMPAQWKDAFTIRSPQVFCAAGTHPWYVTNPTQDIEALEQWLKNQPAVAVGEIGLDYYQGKTPRPEKLLQLEAFEGQLELAKHNELPVILHCVKAHNDMLQLLKKHGVHGGVVHAFSGSAELAQSYVALGLHIGVGPMILKSPKTLQAVSKIPVEKILLETDAPFMASQPLTEANPLLDLLRVAEALAEQKSITMDELQNQTKLNTQKLFGINSQLK</sequence>